<dbReference type="InterPro" id="IPR006225">
    <property type="entry name" value="PsdUridine_synth_RluC/D"/>
</dbReference>
<dbReference type="CDD" id="cd02869">
    <property type="entry name" value="PseudoU_synth_RluA_like"/>
    <property type="match status" value="1"/>
</dbReference>
<sequence>MNLSKVFENKDLLVIDKPAGLMVHPGAGENETNLSRWFVENYPDIKKVNWPIPERAGIVHRIDKDTSGLIILAKNSQTLAKLQEQFKEHLIIKKYTALVYGVPNPEEGEISGLIARDPNNRQKQKVQLVDFGLDESKKRESLTKYKVIEKFIFKKEKLSLVEAQIFTGRTHQVRVHLKFIGYPIIGDQKYFTKPSRRISKKLGVDRQFLHARYLKFQDPRTGDWVELKSDLPEDLKSIINKIKAWRISALISGSAAAAENEQLMRSSPTL</sequence>
<comment type="function">
    <text evidence="4">Responsible for synthesis of pseudouridine from uracil.</text>
</comment>
<dbReference type="PANTHER" id="PTHR21600:SF44">
    <property type="entry name" value="RIBOSOMAL LARGE SUBUNIT PSEUDOURIDINE SYNTHASE D"/>
    <property type="match status" value="1"/>
</dbReference>
<dbReference type="Gene3D" id="3.30.2350.10">
    <property type="entry name" value="Pseudouridine synthase"/>
    <property type="match status" value="1"/>
</dbReference>
<organism evidence="6 7">
    <name type="scientific">Candidatus Berkelbacteria bacterium CG10_big_fil_rev_8_21_14_0_10_41_12</name>
    <dbReference type="NCBI Taxonomy" id="1974513"/>
    <lineage>
        <taxon>Bacteria</taxon>
        <taxon>Candidatus Berkelbacteria</taxon>
    </lineage>
</organism>
<dbReference type="SUPFAM" id="SSF55120">
    <property type="entry name" value="Pseudouridine synthase"/>
    <property type="match status" value="1"/>
</dbReference>
<dbReference type="AlphaFoldDB" id="A0A2M6WWU5"/>
<evidence type="ECO:0000256" key="3">
    <source>
        <dbReference type="PIRSR" id="PIRSR606225-1"/>
    </source>
</evidence>
<dbReference type="GO" id="GO:0140098">
    <property type="term" value="F:catalytic activity, acting on RNA"/>
    <property type="evidence" value="ECO:0007669"/>
    <property type="project" value="UniProtKB-ARBA"/>
</dbReference>
<evidence type="ECO:0000313" key="6">
    <source>
        <dbReference type="EMBL" id="PIT97239.1"/>
    </source>
</evidence>
<dbReference type="InterPro" id="IPR020103">
    <property type="entry name" value="PsdUridine_synth_cat_dom_sf"/>
</dbReference>
<dbReference type="PROSITE" id="PS01129">
    <property type="entry name" value="PSI_RLU"/>
    <property type="match status" value="1"/>
</dbReference>
<accession>A0A2M6WWU5</accession>
<comment type="caution">
    <text evidence="6">The sequence shown here is derived from an EMBL/GenBank/DDBJ whole genome shotgun (WGS) entry which is preliminary data.</text>
</comment>
<reference evidence="7" key="1">
    <citation type="submission" date="2017-09" db="EMBL/GenBank/DDBJ databases">
        <title>Depth-based differentiation of microbial function through sediment-hosted aquifers and enrichment of novel symbionts in the deep terrestrial subsurface.</title>
        <authorList>
            <person name="Probst A.J."/>
            <person name="Ladd B."/>
            <person name="Jarett J.K."/>
            <person name="Geller-Mcgrath D.E."/>
            <person name="Sieber C.M.K."/>
            <person name="Emerson J.B."/>
            <person name="Anantharaman K."/>
            <person name="Thomas B.C."/>
            <person name="Malmstrom R."/>
            <person name="Stieglmeier M."/>
            <person name="Klingl A."/>
            <person name="Woyke T."/>
            <person name="Ryan C.M."/>
            <person name="Banfield J.F."/>
        </authorList>
    </citation>
    <scope>NUCLEOTIDE SEQUENCE [LARGE SCALE GENOMIC DNA]</scope>
</reference>
<dbReference type="InterPro" id="IPR050188">
    <property type="entry name" value="RluA_PseudoU_synthase"/>
</dbReference>
<evidence type="ECO:0000259" key="5">
    <source>
        <dbReference type="Pfam" id="PF00849"/>
    </source>
</evidence>
<dbReference type="Pfam" id="PF00849">
    <property type="entry name" value="PseudoU_synth_2"/>
    <property type="match status" value="1"/>
</dbReference>
<protein>
    <recommendedName>
        <fullName evidence="4">Pseudouridine synthase</fullName>
        <ecNumber evidence="4">5.4.99.-</ecNumber>
    </recommendedName>
</protein>
<comment type="catalytic activity">
    <reaction evidence="4">
        <text>a uridine in RNA = a pseudouridine in RNA</text>
        <dbReference type="Rhea" id="RHEA:48348"/>
        <dbReference type="Rhea" id="RHEA-COMP:12068"/>
        <dbReference type="Rhea" id="RHEA-COMP:12069"/>
        <dbReference type="ChEBI" id="CHEBI:65314"/>
        <dbReference type="ChEBI" id="CHEBI:65315"/>
    </reaction>
</comment>
<proteinExistence type="inferred from homology"/>
<gene>
    <name evidence="6" type="ORF">COT77_02630</name>
</gene>
<dbReference type="GO" id="GO:0003723">
    <property type="term" value="F:RNA binding"/>
    <property type="evidence" value="ECO:0007669"/>
    <property type="project" value="InterPro"/>
</dbReference>
<feature type="domain" description="Pseudouridine synthase RsuA/RluA-like" evidence="5">
    <location>
        <begin position="11"/>
        <end position="177"/>
    </location>
</feature>
<dbReference type="PANTHER" id="PTHR21600">
    <property type="entry name" value="MITOCHONDRIAL RNA PSEUDOURIDINE SYNTHASE"/>
    <property type="match status" value="1"/>
</dbReference>
<name>A0A2M6WWU5_9BACT</name>
<keyword evidence="2 4" id="KW-0413">Isomerase</keyword>
<evidence type="ECO:0000256" key="2">
    <source>
        <dbReference type="ARBA" id="ARBA00023235"/>
    </source>
</evidence>
<comment type="similarity">
    <text evidence="1 4">Belongs to the pseudouridine synthase RluA family.</text>
</comment>
<feature type="active site" evidence="3">
    <location>
        <position position="63"/>
    </location>
</feature>
<dbReference type="GO" id="GO:0009982">
    <property type="term" value="F:pseudouridine synthase activity"/>
    <property type="evidence" value="ECO:0007669"/>
    <property type="project" value="InterPro"/>
</dbReference>
<dbReference type="InterPro" id="IPR006224">
    <property type="entry name" value="PsdUridine_synth_RluA-like_CS"/>
</dbReference>
<dbReference type="EC" id="5.4.99.-" evidence="4"/>
<evidence type="ECO:0000256" key="1">
    <source>
        <dbReference type="ARBA" id="ARBA00010876"/>
    </source>
</evidence>
<dbReference type="InterPro" id="IPR006145">
    <property type="entry name" value="PsdUridine_synth_RsuA/RluA"/>
</dbReference>
<dbReference type="GO" id="GO:0000455">
    <property type="term" value="P:enzyme-directed rRNA pseudouridine synthesis"/>
    <property type="evidence" value="ECO:0007669"/>
    <property type="project" value="TreeGrafter"/>
</dbReference>
<dbReference type="Proteomes" id="UP000228596">
    <property type="component" value="Unassembled WGS sequence"/>
</dbReference>
<dbReference type="EMBL" id="PEZV01000027">
    <property type="protein sequence ID" value="PIT97239.1"/>
    <property type="molecule type" value="Genomic_DNA"/>
</dbReference>
<evidence type="ECO:0000313" key="7">
    <source>
        <dbReference type="Proteomes" id="UP000228596"/>
    </source>
</evidence>
<dbReference type="NCBIfam" id="TIGR00005">
    <property type="entry name" value="rluA_subfam"/>
    <property type="match status" value="1"/>
</dbReference>
<evidence type="ECO:0000256" key="4">
    <source>
        <dbReference type="RuleBase" id="RU362028"/>
    </source>
</evidence>